<keyword evidence="3" id="KW-1185">Reference proteome</keyword>
<evidence type="ECO:0000256" key="1">
    <source>
        <dbReference type="SAM" id="Phobius"/>
    </source>
</evidence>
<dbReference type="Proteomes" id="UP000552097">
    <property type="component" value="Unassembled WGS sequence"/>
</dbReference>
<dbReference type="AlphaFoldDB" id="A0A7W9HM37"/>
<comment type="caution">
    <text evidence="2">The sequence shown here is derived from an EMBL/GenBank/DDBJ whole genome shotgun (WGS) entry which is preliminary data.</text>
</comment>
<feature type="transmembrane region" description="Helical" evidence="1">
    <location>
        <begin position="132"/>
        <end position="150"/>
    </location>
</feature>
<keyword evidence="1" id="KW-1133">Transmembrane helix</keyword>
<name>A0A7W9HM37_9PSEU</name>
<feature type="transmembrane region" description="Helical" evidence="1">
    <location>
        <begin position="66"/>
        <end position="86"/>
    </location>
</feature>
<sequence length="206" mass="21623">MSRRLLGAVLLLVAGVVAVVGTFLPLYWEGSYNGDGRRQAVMSSWKLEFAYTTPEVDGEPWQSPQFGVPIVLAAVLLAVAAALVLLPESQRLAARYLGVAATGLLIGSVAATGSFVASAVGYEHFAGGLGEGTWMLVAAAVVAVAGVVLIHSRRAEPRPEGPAVYRVDDDADEDVDTPPFGIPVVEIAQIPESGHERTTDGEDRAK</sequence>
<evidence type="ECO:0000313" key="2">
    <source>
        <dbReference type="EMBL" id="MBB5804799.1"/>
    </source>
</evidence>
<keyword evidence="1" id="KW-0472">Membrane</keyword>
<accession>A0A7W9HM37</accession>
<dbReference type="RefSeq" id="WP_184922901.1">
    <property type="nucleotide sequence ID" value="NZ_JACHMO010000001.1"/>
</dbReference>
<gene>
    <name evidence="2" type="ORF">F4560_004567</name>
</gene>
<evidence type="ECO:0000313" key="3">
    <source>
        <dbReference type="Proteomes" id="UP000552097"/>
    </source>
</evidence>
<reference evidence="2 3" key="1">
    <citation type="submission" date="2020-08" db="EMBL/GenBank/DDBJ databases">
        <title>Sequencing the genomes of 1000 actinobacteria strains.</title>
        <authorList>
            <person name="Klenk H.-P."/>
        </authorList>
    </citation>
    <scope>NUCLEOTIDE SEQUENCE [LARGE SCALE GENOMIC DNA]</scope>
    <source>
        <strain evidence="2 3">DSM 45486</strain>
    </source>
</reference>
<organism evidence="2 3">
    <name type="scientific">Saccharothrix ecbatanensis</name>
    <dbReference type="NCBI Taxonomy" id="1105145"/>
    <lineage>
        <taxon>Bacteria</taxon>
        <taxon>Bacillati</taxon>
        <taxon>Actinomycetota</taxon>
        <taxon>Actinomycetes</taxon>
        <taxon>Pseudonocardiales</taxon>
        <taxon>Pseudonocardiaceae</taxon>
        <taxon>Saccharothrix</taxon>
    </lineage>
</organism>
<feature type="transmembrane region" description="Helical" evidence="1">
    <location>
        <begin position="98"/>
        <end position="120"/>
    </location>
</feature>
<protein>
    <submittedName>
        <fullName evidence="2">Uncharacterized protein</fullName>
    </submittedName>
</protein>
<proteinExistence type="predicted"/>
<keyword evidence="1" id="KW-0812">Transmembrane</keyword>
<dbReference type="EMBL" id="JACHMO010000001">
    <property type="protein sequence ID" value="MBB5804799.1"/>
    <property type="molecule type" value="Genomic_DNA"/>
</dbReference>